<keyword evidence="1" id="KW-0732">Signal</keyword>
<keyword evidence="3" id="KW-1185">Reference proteome</keyword>
<gene>
    <name evidence="2" type="ORF">CVT24_008396</name>
</gene>
<name>A0A409VL45_9AGAR</name>
<comment type="caution">
    <text evidence="2">The sequence shown here is derived from an EMBL/GenBank/DDBJ whole genome shotgun (WGS) entry which is preliminary data.</text>
</comment>
<reference evidence="2 3" key="1">
    <citation type="journal article" date="2018" name="Evol. Lett.">
        <title>Horizontal gene cluster transfer increased hallucinogenic mushroom diversity.</title>
        <authorList>
            <person name="Reynolds H.T."/>
            <person name="Vijayakumar V."/>
            <person name="Gluck-Thaler E."/>
            <person name="Korotkin H.B."/>
            <person name="Matheny P.B."/>
            <person name="Slot J.C."/>
        </authorList>
    </citation>
    <scope>NUCLEOTIDE SEQUENCE [LARGE SCALE GENOMIC DNA]</scope>
    <source>
        <strain evidence="2 3">2629</strain>
    </source>
</reference>
<evidence type="ECO:0000313" key="3">
    <source>
        <dbReference type="Proteomes" id="UP000284842"/>
    </source>
</evidence>
<dbReference type="InParanoid" id="A0A409VL45"/>
<proteinExistence type="predicted"/>
<dbReference type="AlphaFoldDB" id="A0A409VL45"/>
<sequence>MKFALAFFLVPLAVVAAGIKARNDDLPVFTVEEVFPTIIDTPPFMIEVTTTRVWTQSPSVTPATTIDAPLPTLDPAYDVLA</sequence>
<dbReference type="OrthoDB" id="3025387at2759"/>
<evidence type="ECO:0000256" key="1">
    <source>
        <dbReference type="SAM" id="SignalP"/>
    </source>
</evidence>
<accession>A0A409VL45</accession>
<dbReference type="Proteomes" id="UP000284842">
    <property type="component" value="Unassembled WGS sequence"/>
</dbReference>
<feature type="signal peptide" evidence="1">
    <location>
        <begin position="1"/>
        <end position="16"/>
    </location>
</feature>
<organism evidence="2 3">
    <name type="scientific">Panaeolus cyanescens</name>
    <dbReference type="NCBI Taxonomy" id="181874"/>
    <lineage>
        <taxon>Eukaryota</taxon>
        <taxon>Fungi</taxon>
        <taxon>Dikarya</taxon>
        <taxon>Basidiomycota</taxon>
        <taxon>Agaricomycotina</taxon>
        <taxon>Agaricomycetes</taxon>
        <taxon>Agaricomycetidae</taxon>
        <taxon>Agaricales</taxon>
        <taxon>Agaricineae</taxon>
        <taxon>Galeropsidaceae</taxon>
        <taxon>Panaeolus</taxon>
    </lineage>
</organism>
<protein>
    <submittedName>
        <fullName evidence="2">Uncharacterized protein</fullName>
    </submittedName>
</protein>
<feature type="chain" id="PRO_5019325445" evidence="1">
    <location>
        <begin position="17"/>
        <end position="81"/>
    </location>
</feature>
<dbReference type="EMBL" id="NHTK01006029">
    <property type="protein sequence ID" value="PPQ66982.1"/>
    <property type="molecule type" value="Genomic_DNA"/>
</dbReference>
<evidence type="ECO:0000313" key="2">
    <source>
        <dbReference type="EMBL" id="PPQ66982.1"/>
    </source>
</evidence>